<dbReference type="SUPFAM" id="SSF81606">
    <property type="entry name" value="PP2C-like"/>
    <property type="match status" value="1"/>
</dbReference>
<sequence length="262" mass="29793">MKRVESVSCLWTGDQQAYLDQPSSKRIRHVTVGRYGGCTEGGACKNEDGFLLWLDEAEAWEFAVIVDAHSSCQSAVLILETLQHHESSVRDILRQPLRKAVDRIERWVLDIFQSDGFLVKCRAVQGEASCLICLRIENMLWWFSVGDCQLFLFHDELESWGQNSMNQRNFYEWIGQVNTFEQAVPSYSLGRRQLRTGRSGIMVMTDGYLEAEGCVSAMPDLGRGQMSGDEFLARLVRHRTVDSTTFIRWSVHNAYPAALPSS</sequence>
<evidence type="ECO:0000313" key="1">
    <source>
        <dbReference type="EMBL" id="PAD76919.1"/>
    </source>
</evidence>
<dbReference type="OrthoDB" id="7944398at2"/>
<gene>
    <name evidence="1" type="ORF">CHH67_11125</name>
</gene>
<dbReference type="EMBL" id="NPBY01000033">
    <property type="protein sequence ID" value="PAD76919.1"/>
    <property type="molecule type" value="Genomic_DNA"/>
</dbReference>
<dbReference type="RefSeq" id="WP_095265258.1">
    <property type="nucleotide sequence ID" value="NZ_NPBY01000033.1"/>
</dbReference>
<protein>
    <recommendedName>
        <fullName evidence="3">Protein phosphatase 2C domain-containing protein</fullName>
    </recommendedName>
</protein>
<dbReference type="InterPro" id="IPR036457">
    <property type="entry name" value="PPM-type-like_dom_sf"/>
</dbReference>
<dbReference type="Gene3D" id="3.60.40.10">
    <property type="entry name" value="PPM-type phosphatase domain"/>
    <property type="match status" value="1"/>
</dbReference>
<dbReference type="Proteomes" id="UP000215596">
    <property type="component" value="Unassembled WGS sequence"/>
</dbReference>
<accession>A0A268EUW5</accession>
<comment type="caution">
    <text evidence="1">The sequence shown here is derived from an EMBL/GenBank/DDBJ whole genome shotgun (WGS) entry which is preliminary data.</text>
</comment>
<dbReference type="AlphaFoldDB" id="A0A268EUW5"/>
<name>A0A268EUW5_9BACL</name>
<evidence type="ECO:0000313" key="2">
    <source>
        <dbReference type="Proteomes" id="UP000215596"/>
    </source>
</evidence>
<organism evidence="1 2">
    <name type="scientific">Paenibacillus campinasensis</name>
    <dbReference type="NCBI Taxonomy" id="66347"/>
    <lineage>
        <taxon>Bacteria</taxon>
        <taxon>Bacillati</taxon>
        <taxon>Bacillota</taxon>
        <taxon>Bacilli</taxon>
        <taxon>Bacillales</taxon>
        <taxon>Paenibacillaceae</taxon>
        <taxon>Paenibacillus</taxon>
    </lineage>
</organism>
<reference evidence="1 2" key="1">
    <citation type="submission" date="2017-07" db="EMBL/GenBank/DDBJ databases">
        <title>Isolation and whole genome analysis of endospore-forming bacteria from heroin.</title>
        <authorList>
            <person name="Kalinowski J."/>
            <person name="Ahrens B."/>
            <person name="Al-Dilaimi A."/>
            <person name="Winkler A."/>
            <person name="Wibberg D."/>
            <person name="Schleenbecker U."/>
            <person name="Ruckert C."/>
            <person name="Wolfel R."/>
            <person name="Grass G."/>
        </authorList>
    </citation>
    <scope>NUCLEOTIDE SEQUENCE [LARGE SCALE GENOMIC DNA]</scope>
    <source>
        <strain evidence="1 2">7537-G1</strain>
    </source>
</reference>
<evidence type="ECO:0008006" key="3">
    <source>
        <dbReference type="Google" id="ProtNLM"/>
    </source>
</evidence>
<proteinExistence type="predicted"/>